<dbReference type="Pfam" id="PF00293">
    <property type="entry name" value="NUDIX"/>
    <property type="match status" value="1"/>
</dbReference>
<keyword evidence="9" id="KW-1185">Reference proteome</keyword>
<dbReference type="PANTHER" id="PTHR12992:SF11">
    <property type="entry name" value="MITOCHONDRIAL COENZYME A DIPHOSPHATASE NUDT8"/>
    <property type="match status" value="1"/>
</dbReference>
<dbReference type="CDD" id="cd03426">
    <property type="entry name" value="NUDIX_CoAse_Nudt7"/>
    <property type="match status" value="1"/>
</dbReference>
<comment type="caution">
    <text evidence="8">The sequence shown here is derived from an EMBL/GenBank/DDBJ whole genome shotgun (WGS) entry which is preliminary data.</text>
</comment>
<organism evidence="8 9">
    <name type="scientific">Pseudoxanthomonas daejeonensis</name>
    <dbReference type="NCBI Taxonomy" id="266062"/>
    <lineage>
        <taxon>Bacteria</taxon>
        <taxon>Pseudomonadati</taxon>
        <taxon>Pseudomonadota</taxon>
        <taxon>Gammaproteobacteria</taxon>
        <taxon>Lysobacterales</taxon>
        <taxon>Lysobacteraceae</taxon>
        <taxon>Pseudoxanthomonas</taxon>
    </lineage>
</organism>
<dbReference type="EMBL" id="PDWN01000010">
    <property type="protein sequence ID" value="KAF1693885.1"/>
    <property type="molecule type" value="Genomic_DNA"/>
</dbReference>
<sequence>MPAQSFLPDAFCRKRSAVRFPPHVRTCVLSIVFPDSRAASPAPASPCVRVCRLDADGLCTGCLRTGDEIGQWSRMDDSERRRMMATVLSDRERARFRFLEQLQEGERLREVLYPLRQPPAGDGWNRSELDDLLPGSEALAEAAVLVGLVPRGAAGTQVLLTRRTDALRHHAGQVSFPGGRVEREDAGVLGAALRESNEEIALEVSQVAPLGFLDPFLTISGFRVTPVVAVIDPDYVPRPHPGEVAEVFEVPFEFLMSAAHLHQVEMEFRGRRRSVLEYDWPGQRIWGATAAILYNLRRRLEQGT</sequence>
<feature type="domain" description="Nudix hydrolase" evidence="7">
    <location>
        <begin position="139"/>
        <end position="272"/>
    </location>
</feature>
<evidence type="ECO:0000256" key="2">
    <source>
        <dbReference type="ARBA" id="ARBA00001946"/>
    </source>
</evidence>
<evidence type="ECO:0000256" key="5">
    <source>
        <dbReference type="ARBA" id="ARBA00022842"/>
    </source>
</evidence>
<reference evidence="8 9" key="1">
    <citation type="submission" date="2017-10" db="EMBL/GenBank/DDBJ databases">
        <title>Whole genome sequencing of members of genus Pseudoxanthomonas.</title>
        <authorList>
            <person name="Kumar S."/>
            <person name="Bansal K."/>
            <person name="Kaur A."/>
            <person name="Patil P."/>
            <person name="Sharma S."/>
            <person name="Patil P.B."/>
        </authorList>
    </citation>
    <scope>NUCLEOTIDE SEQUENCE [LARGE SCALE GENOMIC DNA]</scope>
    <source>
        <strain evidence="8 9">DSM 17801</strain>
    </source>
</reference>
<dbReference type="Gene3D" id="3.90.79.10">
    <property type="entry name" value="Nucleoside Triphosphate Pyrophosphohydrolase"/>
    <property type="match status" value="1"/>
</dbReference>
<evidence type="ECO:0000313" key="8">
    <source>
        <dbReference type="EMBL" id="KAF1693885.1"/>
    </source>
</evidence>
<keyword evidence="6" id="KW-0464">Manganese</keyword>
<dbReference type="Proteomes" id="UP000788419">
    <property type="component" value="Unassembled WGS sequence"/>
</dbReference>
<comment type="cofactor">
    <cofactor evidence="1">
        <name>Mn(2+)</name>
        <dbReference type="ChEBI" id="CHEBI:29035"/>
    </cofactor>
</comment>
<dbReference type="NCBIfam" id="NF007980">
    <property type="entry name" value="PRK10707.1"/>
    <property type="match status" value="1"/>
</dbReference>
<evidence type="ECO:0000259" key="7">
    <source>
        <dbReference type="PROSITE" id="PS51462"/>
    </source>
</evidence>
<evidence type="ECO:0000256" key="4">
    <source>
        <dbReference type="ARBA" id="ARBA00022801"/>
    </source>
</evidence>
<name>A0ABQ6Z665_9GAMM</name>
<evidence type="ECO:0000256" key="6">
    <source>
        <dbReference type="ARBA" id="ARBA00023211"/>
    </source>
</evidence>
<evidence type="ECO:0000313" key="9">
    <source>
        <dbReference type="Proteomes" id="UP000788419"/>
    </source>
</evidence>
<protein>
    <submittedName>
        <fullName evidence="8">CoA pyrophosphatase</fullName>
    </submittedName>
</protein>
<dbReference type="Pfam" id="PF06945">
    <property type="entry name" value="DUF1289"/>
    <property type="match status" value="1"/>
</dbReference>
<dbReference type="InterPro" id="IPR010710">
    <property type="entry name" value="DUF1289"/>
</dbReference>
<dbReference type="InterPro" id="IPR045121">
    <property type="entry name" value="CoAse"/>
</dbReference>
<evidence type="ECO:0000256" key="3">
    <source>
        <dbReference type="ARBA" id="ARBA00022723"/>
    </source>
</evidence>
<comment type="cofactor">
    <cofactor evidence="2">
        <name>Mg(2+)</name>
        <dbReference type="ChEBI" id="CHEBI:18420"/>
    </cofactor>
</comment>
<evidence type="ECO:0000256" key="1">
    <source>
        <dbReference type="ARBA" id="ARBA00001936"/>
    </source>
</evidence>
<dbReference type="PANTHER" id="PTHR12992">
    <property type="entry name" value="NUDIX HYDROLASE"/>
    <property type="match status" value="1"/>
</dbReference>
<keyword evidence="5" id="KW-0460">Magnesium</keyword>
<dbReference type="PROSITE" id="PS51462">
    <property type="entry name" value="NUDIX"/>
    <property type="match status" value="1"/>
</dbReference>
<dbReference type="SUPFAM" id="SSF55811">
    <property type="entry name" value="Nudix"/>
    <property type="match status" value="1"/>
</dbReference>
<keyword evidence="3" id="KW-0479">Metal-binding</keyword>
<proteinExistence type="predicted"/>
<gene>
    <name evidence="8" type="ORF">CSC65_11460</name>
</gene>
<dbReference type="InterPro" id="IPR000086">
    <property type="entry name" value="NUDIX_hydrolase_dom"/>
</dbReference>
<dbReference type="InterPro" id="IPR015797">
    <property type="entry name" value="NUDIX_hydrolase-like_dom_sf"/>
</dbReference>
<keyword evidence="4" id="KW-0378">Hydrolase</keyword>
<accession>A0ABQ6Z665</accession>